<proteinExistence type="predicted"/>
<sequence length="136" mass="14949">MCSQGGGAIFSSMFSQRGPNFWSVDFTGLPKVRPKSNFGKRFSDKILTFCLGFNAGLPTLRHQSSSCSTGEFRTSPVHGSNRPPRYLVLSPGITQGIFAPFMDFLALTDKPVSRPNPANRSRFFCNSAAFSVRSEE</sequence>
<reference evidence="1" key="3">
    <citation type="submission" date="2023-05" db="EMBL/GenBank/DDBJ databases">
        <authorList>
            <person name="Smith C.H."/>
        </authorList>
    </citation>
    <scope>NUCLEOTIDE SEQUENCE</scope>
    <source>
        <strain evidence="1">CHS0354</strain>
        <tissue evidence="1">Mantle</tissue>
    </source>
</reference>
<accession>A0AAE0SC54</accession>
<comment type="caution">
    <text evidence="1">The sequence shown here is derived from an EMBL/GenBank/DDBJ whole genome shotgun (WGS) entry which is preliminary data.</text>
</comment>
<name>A0AAE0SC54_9BIVA</name>
<evidence type="ECO:0000313" key="1">
    <source>
        <dbReference type="EMBL" id="KAK3588625.1"/>
    </source>
</evidence>
<reference evidence="1" key="1">
    <citation type="journal article" date="2021" name="Genome Biol. Evol.">
        <title>A High-Quality Reference Genome for a Parasitic Bivalve with Doubly Uniparental Inheritance (Bivalvia: Unionida).</title>
        <authorList>
            <person name="Smith C.H."/>
        </authorList>
    </citation>
    <scope>NUCLEOTIDE SEQUENCE</scope>
    <source>
        <strain evidence="1">CHS0354</strain>
    </source>
</reference>
<protein>
    <submittedName>
        <fullName evidence="1">Uncharacterized protein</fullName>
    </submittedName>
</protein>
<organism evidence="1 2">
    <name type="scientific">Potamilus streckersoni</name>
    <dbReference type="NCBI Taxonomy" id="2493646"/>
    <lineage>
        <taxon>Eukaryota</taxon>
        <taxon>Metazoa</taxon>
        <taxon>Spiralia</taxon>
        <taxon>Lophotrochozoa</taxon>
        <taxon>Mollusca</taxon>
        <taxon>Bivalvia</taxon>
        <taxon>Autobranchia</taxon>
        <taxon>Heteroconchia</taxon>
        <taxon>Palaeoheterodonta</taxon>
        <taxon>Unionida</taxon>
        <taxon>Unionoidea</taxon>
        <taxon>Unionidae</taxon>
        <taxon>Ambleminae</taxon>
        <taxon>Lampsilini</taxon>
        <taxon>Potamilus</taxon>
    </lineage>
</organism>
<dbReference type="Proteomes" id="UP001195483">
    <property type="component" value="Unassembled WGS sequence"/>
</dbReference>
<evidence type="ECO:0000313" key="2">
    <source>
        <dbReference type="Proteomes" id="UP001195483"/>
    </source>
</evidence>
<dbReference type="AlphaFoldDB" id="A0AAE0SC54"/>
<dbReference type="EMBL" id="JAEAOA010001315">
    <property type="protein sequence ID" value="KAK3588625.1"/>
    <property type="molecule type" value="Genomic_DNA"/>
</dbReference>
<keyword evidence="2" id="KW-1185">Reference proteome</keyword>
<reference evidence="1" key="2">
    <citation type="journal article" date="2021" name="Genome Biol. Evol.">
        <title>Developing a high-quality reference genome for a parasitic bivalve with doubly uniparental inheritance (Bivalvia: Unionida).</title>
        <authorList>
            <person name="Smith C.H."/>
        </authorList>
    </citation>
    <scope>NUCLEOTIDE SEQUENCE</scope>
    <source>
        <strain evidence="1">CHS0354</strain>
        <tissue evidence="1">Mantle</tissue>
    </source>
</reference>
<gene>
    <name evidence="1" type="ORF">CHS0354_021493</name>
</gene>